<evidence type="ECO:0000313" key="1">
    <source>
        <dbReference type="EMBL" id="CAE6446042.1"/>
    </source>
</evidence>
<evidence type="ECO:0000313" key="2">
    <source>
        <dbReference type="Proteomes" id="UP000663846"/>
    </source>
</evidence>
<comment type="caution">
    <text evidence="1">The sequence shown here is derived from an EMBL/GenBank/DDBJ whole genome shotgun (WGS) entry which is preliminary data.</text>
</comment>
<feature type="non-terminal residue" evidence="1">
    <location>
        <position position="1"/>
    </location>
</feature>
<dbReference type="EMBL" id="CAJMWS010000467">
    <property type="protein sequence ID" value="CAE6446042.1"/>
    <property type="molecule type" value="Genomic_DNA"/>
</dbReference>
<dbReference type="PANTHER" id="PTHR46579">
    <property type="entry name" value="F5/8 TYPE C DOMAIN-CONTAINING PROTEIN-RELATED"/>
    <property type="match status" value="1"/>
</dbReference>
<dbReference type="AlphaFoldDB" id="A0A8H3B224"/>
<accession>A0A8H3B224</accession>
<gene>
    <name evidence="1" type="ORF">RDB_LOCUS138307</name>
</gene>
<name>A0A8H3B224_9AGAM</name>
<evidence type="ECO:0008006" key="3">
    <source>
        <dbReference type="Google" id="ProtNLM"/>
    </source>
</evidence>
<dbReference type="PANTHER" id="PTHR46579:SF1">
    <property type="entry name" value="F5_8 TYPE C DOMAIN-CONTAINING PROTEIN"/>
    <property type="match status" value="1"/>
</dbReference>
<reference evidence="1" key="1">
    <citation type="submission" date="2021-01" db="EMBL/GenBank/DDBJ databases">
        <authorList>
            <person name="Kaushik A."/>
        </authorList>
    </citation>
    <scope>NUCLEOTIDE SEQUENCE</scope>
    <source>
        <strain evidence="1">AG1-1C</strain>
    </source>
</reference>
<sequence length="418" mass="48027">MHMIFINLIPQMVDLWTECFNGMDDGVESYSMDQDLFKSLGEILENSGGTMPTSHGCRVPKLALPNRGNPTAEAWSVFGLSLSPCVLRGRSRKTKYYRHFVRLIKLVQQITSFKIHRSGITSIREGFAKWVQDYEKYCYQHNPARMQTCTVNIHYLLHVADCIEYLGPVWCYWSFPMERFCSFVGGVVKSRRFPFENIARRIRDTAQLQIIRHLYGLHDKLSFLQPDRPLDDDPEANGVEVFPGYDRAFLHRRCAKRLKLRGTPLFRKIRGYLVQSFGMSTQAAEAAIPPSVKEWRRLKISQGGDSITAKGCQKIRPDARDSTFVRYALLVDRHSHHRNVSPEFDPVSQYGRLEHIFALPLKRRPTPDNPSNKRILLLVLISEAPVLVEDTYEYKVVSYPKGGLQSGEVVDVETIQCL</sequence>
<organism evidence="1 2">
    <name type="scientific">Rhizoctonia solani</name>
    <dbReference type="NCBI Taxonomy" id="456999"/>
    <lineage>
        <taxon>Eukaryota</taxon>
        <taxon>Fungi</taxon>
        <taxon>Dikarya</taxon>
        <taxon>Basidiomycota</taxon>
        <taxon>Agaricomycotina</taxon>
        <taxon>Agaricomycetes</taxon>
        <taxon>Cantharellales</taxon>
        <taxon>Ceratobasidiaceae</taxon>
        <taxon>Rhizoctonia</taxon>
    </lineage>
</organism>
<protein>
    <recommendedName>
        <fullName evidence="3">DUF4218 domain-containing protein</fullName>
    </recommendedName>
</protein>
<proteinExistence type="predicted"/>
<dbReference type="Proteomes" id="UP000663846">
    <property type="component" value="Unassembled WGS sequence"/>
</dbReference>